<protein>
    <submittedName>
        <fullName evidence="1">Uncharacterized protein</fullName>
    </submittedName>
</protein>
<reference evidence="1" key="1">
    <citation type="submission" date="2021-03" db="EMBL/GenBank/DDBJ databases">
        <title>Draft genome sequence of rust myrtle Austropuccinia psidii MF-1, a brazilian biotype.</title>
        <authorList>
            <person name="Quecine M.C."/>
            <person name="Pachon D.M.R."/>
            <person name="Bonatelli M.L."/>
            <person name="Correr F.H."/>
            <person name="Franceschini L.M."/>
            <person name="Leite T.F."/>
            <person name="Margarido G.R.A."/>
            <person name="Almeida C.A."/>
            <person name="Ferrarezi J.A."/>
            <person name="Labate C.A."/>
        </authorList>
    </citation>
    <scope>NUCLEOTIDE SEQUENCE</scope>
    <source>
        <strain evidence="1">MF-1</strain>
    </source>
</reference>
<evidence type="ECO:0000313" key="1">
    <source>
        <dbReference type="EMBL" id="MBW0463037.1"/>
    </source>
</evidence>
<dbReference type="Proteomes" id="UP000765509">
    <property type="component" value="Unassembled WGS sequence"/>
</dbReference>
<dbReference type="AlphaFoldDB" id="A0A9Q3BDD7"/>
<dbReference type="OrthoDB" id="2152029at2759"/>
<dbReference type="EMBL" id="AVOT02000472">
    <property type="protein sequence ID" value="MBW0463037.1"/>
    <property type="molecule type" value="Genomic_DNA"/>
</dbReference>
<keyword evidence="2" id="KW-1185">Reference proteome</keyword>
<evidence type="ECO:0000313" key="2">
    <source>
        <dbReference type="Proteomes" id="UP000765509"/>
    </source>
</evidence>
<sequence>MPRNKTPFTHIRVKHYNLWFDGQDVEIFIKKAENKLEIEGSTGWDISRKIALWTKDKEISNHIAGIPGYETGKSEKLKVDIKRRWRTISTEQGKIFPQSLNYLQNPKWEKESSI</sequence>
<proteinExistence type="predicted"/>
<organism evidence="1 2">
    <name type="scientific">Austropuccinia psidii MF-1</name>
    <dbReference type="NCBI Taxonomy" id="1389203"/>
    <lineage>
        <taxon>Eukaryota</taxon>
        <taxon>Fungi</taxon>
        <taxon>Dikarya</taxon>
        <taxon>Basidiomycota</taxon>
        <taxon>Pucciniomycotina</taxon>
        <taxon>Pucciniomycetes</taxon>
        <taxon>Pucciniales</taxon>
        <taxon>Sphaerophragmiaceae</taxon>
        <taxon>Austropuccinia</taxon>
    </lineage>
</organism>
<gene>
    <name evidence="1" type="ORF">O181_002752</name>
</gene>
<accession>A0A9Q3BDD7</accession>
<name>A0A9Q3BDD7_9BASI</name>
<comment type="caution">
    <text evidence="1">The sequence shown here is derived from an EMBL/GenBank/DDBJ whole genome shotgun (WGS) entry which is preliminary data.</text>
</comment>